<evidence type="ECO:0000313" key="3">
    <source>
        <dbReference type="Proteomes" id="UP000001070"/>
    </source>
</evidence>
<dbReference type="HOGENOM" id="CLU_1190946_0_0_1"/>
<organism evidence="3">
    <name type="scientific">Drosophila grimshawi</name>
    <name type="common">Hawaiian fruit fly</name>
    <name type="synonym">Idiomyia grimshawi</name>
    <dbReference type="NCBI Taxonomy" id="7222"/>
    <lineage>
        <taxon>Eukaryota</taxon>
        <taxon>Metazoa</taxon>
        <taxon>Ecdysozoa</taxon>
        <taxon>Arthropoda</taxon>
        <taxon>Hexapoda</taxon>
        <taxon>Insecta</taxon>
        <taxon>Pterygota</taxon>
        <taxon>Neoptera</taxon>
        <taxon>Endopterygota</taxon>
        <taxon>Diptera</taxon>
        <taxon>Brachycera</taxon>
        <taxon>Muscomorpha</taxon>
        <taxon>Ephydroidea</taxon>
        <taxon>Drosophilidae</taxon>
        <taxon>Drosophila</taxon>
        <taxon>Hawaiian Drosophila</taxon>
    </lineage>
</organism>
<dbReference type="eggNOG" id="ENOG502T96Z">
    <property type="taxonomic scope" value="Eukaryota"/>
</dbReference>
<evidence type="ECO:0000256" key="1">
    <source>
        <dbReference type="SAM" id="MobiDB-lite"/>
    </source>
</evidence>
<feature type="region of interest" description="Disordered" evidence="1">
    <location>
        <begin position="117"/>
        <end position="171"/>
    </location>
</feature>
<dbReference type="AlphaFoldDB" id="B4JAV2"/>
<dbReference type="STRING" id="7222.B4JAV2"/>
<dbReference type="OMA" id="PPITYNQ"/>
<proteinExistence type="predicted"/>
<protein>
    <submittedName>
        <fullName evidence="2">GH10827</fullName>
    </submittedName>
</protein>
<reference evidence="2 3" key="1">
    <citation type="journal article" date="2007" name="Nature">
        <title>Evolution of genes and genomes on the Drosophila phylogeny.</title>
        <authorList>
            <consortium name="Drosophila 12 Genomes Consortium"/>
            <person name="Clark A.G."/>
            <person name="Eisen M.B."/>
            <person name="Smith D.R."/>
            <person name="Bergman C.M."/>
            <person name="Oliver B."/>
            <person name="Markow T.A."/>
            <person name="Kaufman T.C."/>
            <person name="Kellis M."/>
            <person name="Gelbart W."/>
            <person name="Iyer V.N."/>
            <person name="Pollard D.A."/>
            <person name="Sackton T.B."/>
            <person name="Larracuente A.M."/>
            <person name="Singh N.D."/>
            <person name="Abad J.P."/>
            <person name="Abt D.N."/>
            <person name="Adryan B."/>
            <person name="Aguade M."/>
            <person name="Akashi H."/>
            <person name="Anderson W.W."/>
            <person name="Aquadro C.F."/>
            <person name="Ardell D.H."/>
            <person name="Arguello R."/>
            <person name="Artieri C.G."/>
            <person name="Barbash D.A."/>
            <person name="Barker D."/>
            <person name="Barsanti P."/>
            <person name="Batterham P."/>
            <person name="Batzoglou S."/>
            <person name="Begun D."/>
            <person name="Bhutkar A."/>
            <person name="Blanco E."/>
            <person name="Bosak S.A."/>
            <person name="Bradley R.K."/>
            <person name="Brand A.D."/>
            <person name="Brent M.R."/>
            <person name="Brooks A.N."/>
            <person name="Brown R.H."/>
            <person name="Butlin R.K."/>
            <person name="Caggese C."/>
            <person name="Calvi B.R."/>
            <person name="Bernardo de Carvalho A."/>
            <person name="Caspi A."/>
            <person name="Castrezana S."/>
            <person name="Celniker S.E."/>
            <person name="Chang J.L."/>
            <person name="Chapple C."/>
            <person name="Chatterji S."/>
            <person name="Chinwalla A."/>
            <person name="Civetta A."/>
            <person name="Clifton S.W."/>
            <person name="Comeron J.M."/>
            <person name="Costello J.C."/>
            <person name="Coyne J.A."/>
            <person name="Daub J."/>
            <person name="David R.G."/>
            <person name="Delcher A.L."/>
            <person name="Delehaunty K."/>
            <person name="Do C.B."/>
            <person name="Ebling H."/>
            <person name="Edwards K."/>
            <person name="Eickbush T."/>
            <person name="Evans J.D."/>
            <person name="Filipski A."/>
            <person name="Findeiss S."/>
            <person name="Freyhult E."/>
            <person name="Fulton L."/>
            <person name="Fulton R."/>
            <person name="Garcia A.C."/>
            <person name="Gardiner A."/>
            <person name="Garfield D.A."/>
            <person name="Garvin B.E."/>
            <person name="Gibson G."/>
            <person name="Gilbert D."/>
            <person name="Gnerre S."/>
            <person name="Godfrey J."/>
            <person name="Good R."/>
            <person name="Gotea V."/>
            <person name="Gravely B."/>
            <person name="Greenberg A.J."/>
            <person name="Griffiths-Jones S."/>
            <person name="Gross S."/>
            <person name="Guigo R."/>
            <person name="Gustafson E.A."/>
            <person name="Haerty W."/>
            <person name="Hahn M.W."/>
            <person name="Halligan D.L."/>
            <person name="Halpern A.L."/>
            <person name="Halter G.M."/>
            <person name="Han M.V."/>
            <person name="Heger A."/>
            <person name="Hillier L."/>
            <person name="Hinrichs A.S."/>
            <person name="Holmes I."/>
            <person name="Hoskins R.A."/>
            <person name="Hubisz M.J."/>
            <person name="Hultmark D."/>
            <person name="Huntley M.A."/>
            <person name="Jaffe D.B."/>
            <person name="Jagadeeshan S."/>
            <person name="Jeck W.R."/>
            <person name="Johnson J."/>
            <person name="Jones C.D."/>
            <person name="Jordan W.C."/>
            <person name="Karpen G.H."/>
            <person name="Kataoka E."/>
            <person name="Keightley P.D."/>
            <person name="Kheradpour P."/>
            <person name="Kirkness E.F."/>
            <person name="Koerich L.B."/>
            <person name="Kristiansen K."/>
            <person name="Kudrna D."/>
            <person name="Kulathinal R.J."/>
            <person name="Kumar S."/>
            <person name="Kwok R."/>
            <person name="Lander E."/>
            <person name="Langley C.H."/>
            <person name="Lapoint R."/>
            <person name="Lazzaro B.P."/>
            <person name="Lee S.J."/>
            <person name="Levesque L."/>
            <person name="Li R."/>
            <person name="Lin C.F."/>
            <person name="Lin M.F."/>
            <person name="Lindblad-Toh K."/>
            <person name="Llopart A."/>
            <person name="Long M."/>
            <person name="Low L."/>
            <person name="Lozovsky E."/>
            <person name="Lu J."/>
            <person name="Luo M."/>
            <person name="Machado C.A."/>
            <person name="Makalowski W."/>
            <person name="Marzo M."/>
            <person name="Matsuda M."/>
            <person name="Matzkin L."/>
            <person name="McAllister B."/>
            <person name="McBride C.S."/>
            <person name="McKernan B."/>
            <person name="McKernan K."/>
            <person name="Mendez-Lago M."/>
            <person name="Minx P."/>
            <person name="Mollenhauer M.U."/>
            <person name="Montooth K."/>
            <person name="Mount S.M."/>
            <person name="Mu X."/>
            <person name="Myers E."/>
            <person name="Negre B."/>
            <person name="Newfeld S."/>
            <person name="Nielsen R."/>
            <person name="Noor M.A."/>
            <person name="O'Grady P."/>
            <person name="Pachter L."/>
            <person name="Papaceit M."/>
            <person name="Parisi M.J."/>
            <person name="Parisi M."/>
            <person name="Parts L."/>
            <person name="Pedersen J.S."/>
            <person name="Pesole G."/>
            <person name="Phillippy A.M."/>
            <person name="Ponting C.P."/>
            <person name="Pop M."/>
            <person name="Porcelli D."/>
            <person name="Powell J.R."/>
            <person name="Prohaska S."/>
            <person name="Pruitt K."/>
            <person name="Puig M."/>
            <person name="Quesneville H."/>
            <person name="Ram K.R."/>
            <person name="Rand D."/>
            <person name="Rasmussen M.D."/>
            <person name="Reed L.K."/>
            <person name="Reenan R."/>
            <person name="Reily A."/>
            <person name="Remington K.A."/>
            <person name="Rieger T.T."/>
            <person name="Ritchie M.G."/>
            <person name="Robin C."/>
            <person name="Rogers Y.H."/>
            <person name="Rohde C."/>
            <person name="Rozas J."/>
            <person name="Rubenfield M.J."/>
            <person name="Ruiz A."/>
            <person name="Russo S."/>
            <person name="Salzberg S.L."/>
            <person name="Sanchez-Gracia A."/>
            <person name="Saranga D.J."/>
            <person name="Sato H."/>
            <person name="Schaeffer S.W."/>
            <person name="Schatz M.C."/>
            <person name="Schlenke T."/>
            <person name="Schwartz R."/>
            <person name="Segarra C."/>
            <person name="Singh R.S."/>
            <person name="Sirot L."/>
            <person name="Sirota M."/>
            <person name="Sisneros N.B."/>
            <person name="Smith C.D."/>
            <person name="Smith T.F."/>
            <person name="Spieth J."/>
            <person name="Stage D.E."/>
            <person name="Stark A."/>
            <person name="Stephan W."/>
            <person name="Strausberg R.L."/>
            <person name="Strempel S."/>
            <person name="Sturgill D."/>
            <person name="Sutton G."/>
            <person name="Sutton G.G."/>
            <person name="Tao W."/>
            <person name="Teichmann S."/>
            <person name="Tobari Y.N."/>
            <person name="Tomimura Y."/>
            <person name="Tsolas J.M."/>
            <person name="Valente V.L."/>
            <person name="Venter E."/>
            <person name="Venter J.C."/>
            <person name="Vicario S."/>
            <person name="Vieira F.G."/>
            <person name="Vilella A.J."/>
            <person name="Villasante A."/>
            <person name="Walenz B."/>
            <person name="Wang J."/>
            <person name="Wasserman M."/>
            <person name="Watts T."/>
            <person name="Wilson D."/>
            <person name="Wilson R.K."/>
            <person name="Wing R.A."/>
            <person name="Wolfner M.F."/>
            <person name="Wong A."/>
            <person name="Wong G.K."/>
            <person name="Wu C.I."/>
            <person name="Wu G."/>
            <person name="Yamamoto D."/>
            <person name="Yang H.P."/>
            <person name="Yang S.P."/>
            <person name="Yorke J.A."/>
            <person name="Yoshida K."/>
            <person name="Zdobnov E."/>
            <person name="Zhang P."/>
            <person name="Zhang Y."/>
            <person name="Zimin A.V."/>
            <person name="Baldwin J."/>
            <person name="Abdouelleil A."/>
            <person name="Abdulkadir J."/>
            <person name="Abebe A."/>
            <person name="Abera B."/>
            <person name="Abreu J."/>
            <person name="Acer S.C."/>
            <person name="Aftuck L."/>
            <person name="Alexander A."/>
            <person name="An P."/>
            <person name="Anderson E."/>
            <person name="Anderson S."/>
            <person name="Arachi H."/>
            <person name="Azer M."/>
            <person name="Bachantsang P."/>
            <person name="Barry A."/>
            <person name="Bayul T."/>
            <person name="Berlin A."/>
            <person name="Bessette D."/>
            <person name="Bloom T."/>
            <person name="Blye J."/>
            <person name="Boguslavskiy L."/>
            <person name="Bonnet C."/>
            <person name="Boukhgalter B."/>
            <person name="Bourzgui I."/>
            <person name="Brown A."/>
            <person name="Cahill P."/>
            <person name="Channer S."/>
            <person name="Cheshatsang Y."/>
            <person name="Chuda L."/>
            <person name="Citroen M."/>
            <person name="Collymore A."/>
            <person name="Cooke P."/>
            <person name="Costello M."/>
            <person name="D'Aco K."/>
            <person name="Daza R."/>
            <person name="De Haan G."/>
            <person name="DeGray S."/>
            <person name="DeMaso C."/>
            <person name="Dhargay N."/>
            <person name="Dooley K."/>
            <person name="Dooley E."/>
            <person name="Doricent M."/>
            <person name="Dorje P."/>
            <person name="Dorjee K."/>
            <person name="Dupes A."/>
            <person name="Elong R."/>
            <person name="Falk J."/>
            <person name="Farina A."/>
            <person name="Faro S."/>
            <person name="Ferguson D."/>
            <person name="Fisher S."/>
            <person name="Foley C.D."/>
            <person name="Franke A."/>
            <person name="Friedrich D."/>
            <person name="Gadbois L."/>
            <person name="Gearin G."/>
            <person name="Gearin C.R."/>
            <person name="Giannoukos G."/>
            <person name="Goode T."/>
            <person name="Graham J."/>
            <person name="Grandbois E."/>
            <person name="Grewal S."/>
            <person name="Gyaltsen K."/>
            <person name="Hafez N."/>
            <person name="Hagos B."/>
            <person name="Hall J."/>
            <person name="Henson C."/>
            <person name="Hollinger A."/>
            <person name="Honan T."/>
            <person name="Huard M.D."/>
            <person name="Hughes L."/>
            <person name="Hurhula B."/>
            <person name="Husby M.E."/>
            <person name="Kamat A."/>
            <person name="Kanga B."/>
            <person name="Kashin S."/>
            <person name="Khazanovich D."/>
            <person name="Kisner P."/>
            <person name="Lance K."/>
            <person name="Lara M."/>
            <person name="Lee W."/>
            <person name="Lennon N."/>
            <person name="Letendre F."/>
            <person name="LeVine R."/>
            <person name="Lipovsky A."/>
            <person name="Liu X."/>
            <person name="Liu J."/>
            <person name="Liu S."/>
            <person name="Lokyitsang T."/>
            <person name="Lokyitsang Y."/>
            <person name="Lubonja R."/>
            <person name="Lui A."/>
            <person name="MacDonald P."/>
            <person name="Magnisalis V."/>
            <person name="Maru K."/>
            <person name="Matthews C."/>
            <person name="McCusker W."/>
            <person name="McDonough S."/>
            <person name="Mehta T."/>
            <person name="Meldrim J."/>
            <person name="Meneus L."/>
            <person name="Mihai O."/>
            <person name="Mihalev A."/>
            <person name="Mihova T."/>
            <person name="Mittelman R."/>
            <person name="Mlenga V."/>
            <person name="Montmayeur A."/>
            <person name="Mulrain L."/>
            <person name="Navidi A."/>
            <person name="Naylor J."/>
            <person name="Negash T."/>
            <person name="Nguyen T."/>
            <person name="Nguyen N."/>
            <person name="Nicol R."/>
            <person name="Norbu C."/>
            <person name="Norbu N."/>
            <person name="Novod N."/>
            <person name="O'Neill B."/>
            <person name="Osman S."/>
            <person name="Markiewicz E."/>
            <person name="Oyono O.L."/>
            <person name="Patti C."/>
            <person name="Phunkhang P."/>
            <person name="Pierre F."/>
            <person name="Priest M."/>
            <person name="Raghuraman S."/>
            <person name="Rege F."/>
            <person name="Reyes R."/>
            <person name="Rise C."/>
            <person name="Rogov P."/>
            <person name="Ross K."/>
            <person name="Ryan E."/>
            <person name="Settipalli S."/>
            <person name="Shea T."/>
            <person name="Sherpa N."/>
            <person name="Shi L."/>
            <person name="Shih D."/>
            <person name="Sparrow T."/>
            <person name="Spaulding J."/>
            <person name="Stalker J."/>
            <person name="Stange-Thomann N."/>
            <person name="Stavropoulos S."/>
            <person name="Stone C."/>
            <person name="Strader C."/>
            <person name="Tesfaye S."/>
            <person name="Thomson T."/>
            <person name="Thoulutsang Y."/>
            <person name="Thoulutsang D."/>
            <person name="Topham K."/>
            <person name="Topping I."/>
            <person name="Tsamla T."/>
            <person name="Vassiliev H."/>
            <person name="Vo A."/>
            <person name="Wangchuk T."/>
            <person name="Wangdi T."/>
            <person name="Weiand M."/>
            <person name="Wilkinson J."/>
            <person name="Wilson A."/>
            <person name="Yadav S."/>
            <person name="Young G."/>
            <person name="Yu Q."/>
            <person name="Zembek L."/>
            <person name="Zhong D."/>
            <person name="Zimmer A."/>
            <person name="Zwirko Z."/>
            <person name="Jaffe D.B."/>
            <person name="Alvarez P."/>
            <person name="Brockman W."/>
            <person name="Butler J."/>
            <person name="Chin C."/>
            <person name="Gnerre S."/>
            <person name="Grabherr M."/>
            <person name="Kleber M."/>
            <person name="Mauceli E."/>
            <person name="MacCallum I."/>
        </authorList>
    </citation>
    <scope>NUCLEOTIDE SEQUENCE [LARGE SCALE GENOMIC DNA]</scope>
    <source>
        <strain evidence="3">Tucson 15287-2541.00</strain>
    </source>
</reference>
<evidence type="ECO:0000313" key="2">
    <source>
        <dbReference type="EMBL" id="EDW02822.1"/>
    </source>
</evidence>
<dbReference type="Proteomes" id="UP000001070">
    <property type="component" value="Unassembled WGS sequence"/>
</dbReference>
<dbReference type="PhylomeDB" id="B4JAV2"/>
<sequence>MTTTTALSSGDPSTPPITYNQINSQRAQLLAAVAAVGGGCSSTVISPSSSIMGSLGVGGAGKPLTLGMGGTIIGSPTSLSSTATLAAHLQPAHSSGVGTLPPGLGSGGGYIMNAYGSGSGRLHHPTGHTATLNRHHHHQQQQQHHHHHPQQQQQAHHHHQPGSGSSLLLGSVGSVMGVGVTSTTTTSCNSSQDLDDNININAIKDCLMTQRVPESCV</sequence>
<gene>
    <name evidence="2" type="primary">Dgri\GH10827</name>
    <name evidence="2" type="ORF">Dgri_GH10827</name>
</gene>
<dbReference type="EMBL" id="CH916368">
    <property type="protein sequence ID" value="EDW02822.1"/>
    <property type="molecule type" value="Genomic_DNA"/>
</dbReference>
<name>B4JAV2_DROGR</name>
<feature type="compositionally biased region" description="Basic residues" evidence="1">
    <location>
        <begin position="133"/>
        <end position="160"/>
    </location>
</feature>
<feature type="compositionally biased region" description="Low complexity" evidence="1">
    <location>
        <begin position="162"/>
        <end position="171"/>
    </location>
</feature>
<accession>B4JAV2</accession>
<keyword evidence="3" id="KW-1185">Reference proteome</keyword>
<dbReference type="OrthoDB" id="10006996at2759"/>